<dbReference type="Proteomes" id="UP001054252">
    <property type="component" value="Unassembled WGS sequence"/>
</dbReference>
<organism evidence="1 2">
    <name type="scientific">Rubroshorea leprosula</name>
    <dbReference type="NCBI Taxonomy" id="152421"/>
    <lineage>
        <taxon>Eukaryota</taxon>
        <taxon>Viridiplantae</taxon>
        <taxon>Streptophyta</taxon>
        <taxon>Embryophyta</taxon>
        <taxon>Tracheophyta</taxon>
        <taxon>Spermatophyta</taxon>
        <taxon>Magnoliopsida</taxon>
        <taxon>eudicotyledons</taxon>
        <taxon>Gunneridae</taxon>
        <taxon>Pentapetalae</taxon>
        <taxon>rosids</taxon>
        <taxon>malvids</taxon>
        <taxon>Malvales</taxon>
        <taxon>Dipterocarpaceae</taxon>
        <taxon>Rubroshorea</taxon>
    </lineage>
</organism>
<dbReference type="AlphaFoldDB" id="A0AAV5MUE9"/>
<reference evidence="1 2" key="1">
    <citation type="journal article" date="2021" name="Commun. Biol.">
        <title>The genome of Shorea leprosula (Dipterocarpaceae) highlights the ecological relevance of drought in aseasonal tropical rainforests.</title>
        <authorList>
            <person name="Ng K.K.S."/>
            <person name="Kobayashi M.J."/>
            <person name="Fawcett J.A."/>
            <person name="Hatakeyama M."/>
            <person name="Paape T."/>
            <person name="Ng C.H."/>
            <person name="Ang C.C."/>
            <person name="Tnah L.H."/>
            <person name="Lee C.T."/>
            <person name="Nishiyama T."/>
            <person name="Sese J."/>
            <person name="O'Brien M.J."/>
            <person name="Copetti D."/>
            <person name="Mohd Noor M.I."/>
            <person name="Ong R.C."/>
            <person name="Putra M."/>
            <person name="Sireger I.Z."/>
            <person name="Indrioko S."/>
            <person name="Kosugi Y."/>
            <person name="Izuno A."/>
            <person name="Isagi Y."/>
            <person name="Lee S.L."/>
            <person name="Shimizu K.K."/>
        </authorList>
    </citation>
    <scope>NUCLEOTIDE SEQUENCE [LARGE SCALE GENOMIC DNA]</scope>
    <source>
        <strain evidence="1">214</strain>
    </source>
</reference>
<proteinExistence type="predicted"/>
<keyword evidence="2" id="KW-1185">Reference proteome</keyword>
<name>A0AAV5MUE9_9ROSI</name>
<accession>A0AAV5MUE9</accession>
<gene>
    <name evidence="1" type="ORF">SLEP1_g59763</name>
</gene>
<protein>
    <submittedName>
        <fullName evidence="1">Uncharacterized protein</fullName>
    </submittedName>
</protein>
<comment type="caution">
    <text evidence="1">The sequence shown here is derived from an EMBL/GenBank/DDBJ whole genome shotgun (WGS) entry which is preliminary data.</text>
</comment>
<sequence>MQVPHFHGSSFCREALSQSSQILLIYLQIHLKFR</sequence>
<dbReference type="EMBL" id="BPVZ01001173">
    <property type="protein sequence ID" value="GKV53227.1"/>
    <property type="molecule type" value="Genomic_DNA"/>
</dbReference>
<evidence type="ECO:0000313" key="2">
    <source>
        <dbReference type="Proteomes" id="UP001054252"/>
    </source>
</evidence>
<evidence type="ECO:0000313" key="1">
    <source>
        <dbReference type="EMBL" id="GKV53227.1"/>
    </source>
</evidence>